<evidence type="ECO:0000313" key="7">
    <source>
        <dbReference type="Proteomes" id="UP000009374"/>
    </source>
</evidence>
<evidence type="ECO:0000256" key="1">
    <source>
        <dbReference type="ARBA" id="ARBA00022448"/>
    </source>
</evidence>
<protein>
    <submittedName>
        <fullName evidence="6">ABC transporter ATP-binding protein</fullName>
    </submittedName>
</protein>
<dbReference type="Gene3D" id="3.40.50.300">
    <property type="entry name" value="P-loop containing nucleotide triphosphate hydrolases"/>
    <property type="match status" value="1"/>
</dbReference>
<name>C6HWH7_9BACT</name>
<dbReference type="PROSITE" id="PS50893">
    <property type="entry name" value="ABC_TRANSPORTER_2"/>
    <property type="match status" value="1"/>
</dbReference>
<proteinExistence type="inferred from homology"/>
<evidence type="ECO:0000259" key="5">
    <source>
        <dbReference type="PROSITE" id="PS50893"/>
    </source>
</evidence>
<dbReference type="AlphaFoldDB" id="C6HWH7"/>
<dbReference type="PANTHER" id="PTHR24220">
    <property type="entry name" value="IMPORT ATP-BINDING PROTEIN"/>
    <property type="match status" value="1"/>
</dbReference>
<dbReference type="CDD" id="cd03255">
    <property type="entry name" value="ABC_MJ0796_LolCDE_FtsE"/>
    <property type="match status" value="1"/>
</dbReference>
<dbReference type="SUPFAM" id="SSF52540">
    <property type="entry name" value="P-loop containing nucleoside triphosphate hydrolases"/>
    <property type="match status" value="1"/>
</dbReference>
<dbReference type="InterPro" id="IPR017871">
    <property type="entry name" value="ABC_transporter-like_CS"/>
</dbReference>
<reference evidence="6 7" key="1">
    <citation type="journal article" date="2009" name="Appl. Environ. Microbiol.">
        <title>Community genomic and proteomic analyses of chemoautotrophic iron-oxidizing "Leptospirillum rubarum" (Group II) and "Leptospirillum ferrodiazotrophum" (Group III) bacteria in acid mine drainage biofilms.</title>
        <authorList>
            <person name="Goltsman D.S."/>
            <person name="Denef V.J."/>
            <person name="Singer S.W."/>
            <person name="VerBerkmoes N.C."/>
            <person name="Lefsrud M."/>
            <person name="Mueller R.S."/>
            <person name="Dick G.J."/>
            <person name="Sun C.L."/>
            <person name="Wheeler K.E."/>
            <person name="Zemla A."/>
            <person name="Baker B.J."/>
            <person name="Hauser L."/>
            <person name="Land M."/>
            <person name="Shah M.B."/>
            <person name="Thelen M.P."/>
            <person name="Hettich R.L."/>
            <person name="Banfield J.F."/>
        </authorList>
    </citation>
    <scope>NUCLEOTIDE SEQUENCE [LARGE SCALE GENOMIC DNA]</scope>
</reference>
<dbReference type="InterPro" id="IPR027417">
    <property type="entry name" value="P-loop_NTPase"/>
</dbReference>
<keyword evidence="1" id="KW-0813">Transport</keyword>
<dbReference type="GO" id="GO:0016887">
    <property type="term" value="F:ATP hydrolysis activity"/>
    <property type="evidence" value="ECO:0007669"/>
    <property type="project" value="InterPro"/>
</dbReference>
<keyword evidence="7" id="KW-1185">Reference proteome</keyword>
<organism evidence="6 7">
    <name type="scientific">Leptospirillum ferrodiazotrophum</name>
    <dbReference type="NCBI Taxonomy" id="412449"/>
    <lineage>
        <taxon>Bacteria</taxon>
        <taxon>Pseudomonadati</taxon>
        <taxon>Nitrospirota</taxon>
        <taxon>Nitrospiria</taxon>
        <taxon>Nitrospirales</taxon>
        <taxon>Nitrospiraceae</taxon>
        <taxon>Leptospirillum</taxon>
    </lineage>
</organism>
<dbReference type="SMART" id="SM00382">
    <property type="entry name" value="AAA"/>
    <property type="match status" value="1"/>
</dbReference>
<evidence type="ECO:0000256" key="2">
    <source>
        <dbReference type="ARBA" id="ARBA00022741"/>
    </source>
</evidence>
<dbReference type="InterPro" id="IPR003439">
    <property type="entry name" value="ABC_transporter-like_ATP-bd"/>
</dbReference>
<dbReference type="GO" id="GO:0005886">
    <property type="term" value="C:plasma membrane"/>
    <property type="evidence" value="ECO:0007669"/>
    <property type="project" value="TreeGrafter"/>
</dbReference>
<sequence>MINSDGPGISLRLEAVTKIYSVSGEDLPALRGISLSIRGGESVAIVGSSGSGKSTLLHLMGLLDRPTSGELYFGDRRVDSLPPTERAVLRNRSIGFVFQNFQLIPRTSALENVEMPLLYRGMPARERQDRARELLASVGMGDREQHTSSQLSGGQQQRVAIARAMAGSPGLMLADEPTGNLDSRSAATILDLLLSLRDRFKTTLVLVTHDMEIAQHLSRTVRVRDGRLEGPP</sequence>
<evidence type="ECO:0000313" key="6">
    <source>
        <dbReference type="EMBL" id="EES52953.1"/>
    </source>
</evidence>
<dbReference type="InterPro" id="IPR017911">
    <property type="entry name" value="MacB-like_ATP-bd"/>
</dbReference>
<accession>C6HWH7</accession>
<dbReference type="GO" id="GO:0005524">
    <property type="term" value="F:ATP binding"/>
    <property type="evidence" value="ECO:0007669"/>
    <property type="project" value="UniProtKB-KW"/>
</dbReference>
<keyword evidence="2" id="KW-0547">Nucleotide-binding</keyword>
<dbReference type="EMBL" id="GG693870">
    <property type="protein sequence ID" value="EES52953.1"/>
    <property type="molecule type" value="Genomic_DNA"/>
</dbReference>
<dbReference type="Proteomes" id="UP000009374">
    <property type="component" value="Unassembled WGS sequence"/>
</dbReference>
<dbReference type="GO" id="GO:0098796">
    <property type="term" value="C:membrane protein complex"/>
    <property type="evidence" value="ECO:0007669"/>
    <property type="project" value="UniProtKB-ARBA"/>
</dbReference>
<dbReference type="PROSITE" id="PS00211">
    <property type="entry name" value="ABC_TRANSPORTER_1"/>
    <property type="match status" value="1"/>
</dbReference>
<dbReference type="GO" id="GO:0022857">
    <property type="term" value="F:transmembrane transporter activity"/>
    <property type="evidence" value="ECO:0007669"/>
    <property type="project" value="TreeGrafter"/>
</dbReference>
<feature type="domain" description="ABC transporter" evidence="5">
    <location>
        <begin position="11"/>
        <end position="232"/>
    </location>
</feature>
<evidence type="ECO:0000256" key="3">
    <source>
        <dbReference type="ARBA" id="ARBA00022840"/>
    </source>
</evidence>
<keyword evidence="3 6" id="KW-0067">ATP-binding</keyword>
<gene>
    <name evidence="6" type="ORF">UBAL3_80630011</name>
</gene>
<dbReference type="Pfam" id="PF00005">
    <property type="entry name" value="ABC_tran"/>
    <property type="match status" value="1"/>
</dbReference>
<dbReference type="PANTHER" id="PTHR24220:SF86">
    <property type="entry name" value="ABC TRANSPORTER ABCH.1"/>
    <property type="match status" value="1"/>
</dbReference>
<dbReference type="InterPro" id="IPR015854">
    <property type="entry name" value="ABC_transpr_LolD-like"/>
</dbReference>
<comment type="similarity">
    <text evidence="4">Belongs to the ABC transporter superfamily. Macrolide exporter (TC 3.A.1.122) family.</text>
</comment>
<evidence type="ECO:0000256" key="4">
    <source>
        <dbReference type="ARBA" id="ARBA00038388"/>
    </source>
</evidence>
<dbReference type="InterPro" id="IPR003593">
    <property type="entry name" value="AAA+_ATPase"/>
</dbReference>
<dbReference type="FunFam" id="3.40.50.300:FF:000032">
    <property type="entry name" value="Export ABC transporter ATP-binding protein"/>
    <property type="match status" value="1"/>
</dbReference>